<dbReference type="InterPro" id="IPR050587">
    <property type="entry name" value="GNT1/Glycosyltrans_8"/>
</dbReference>
<comment type="catalytic activity">
    <reaction evidence="11">
        <text>[1,4-alpha-D-glucosyl](n)-L-tyrosyl-[glycogenin] + UDP-alpha-D-glucose = [1,4-alpha-D-glucosyl](n+1)-L-tyrosyl-[glycogenin] + UDP + H(+)</text>
        <dbReference type="Rhea" id="RHEA:56560"/>
        <dbReference type="Rhea" id="RHEA-COMP:14606"/>
        <dbReference type="Rhea" id="RHEA-COMP:14607"/>
        <dbReference type="ChEBI" id="CHEBI:15378"/>
        <dbReference type="ChEBI" id="CHEBI:58223"/>
        <dbReference type="ChEBI" id="CHEBI:58885"/>
        <dbReference type="ChEBI" id="CHEBI:140574"/>
        <dbReference type="EC" id="2.4.1.186"/>
    </reaction>
</comment>
<reference evidence="14" key="1">
    <citation type="submission" date="2020-04" db="EMBL/GenBank/DDBJ databases">
        <authorList>
            <person name="Alioto T."/>
            <person name="Alioto T."/>
            <person name="Gomez Garrido J."/>
        </authorList>
    </citation>
    <scope>NUCLEOTIDE SEQUENCE</scope>
    <source>
        <strain evidence="14">A484AB</strain>
    </source>
</reference>
<comment type="function">
    <text evidence="13">Self-glucosylating initiator of glycogen synthesis. It catalyzes the formation of a short alpha (1,4)-glucosyl chain covalently attached via a glucose 1-O-tyrosyl linkage to internal tyrosine residues and these chains act as primers for the elongation reaction catalyzed by glycogen synthase.</text>
</comment>
<evidence type="ECO:0000313" key="14">
    <source>
        <dbReference type="EMBL" id="CAB4018520.1"/>
    </source>
</evidence>
<comment type="subcellular location">
    <subcellularLocation>
        <location evidence="2">Cytoplasm</location>
    </subcellularLocation>
</comment>
<evidence type="ECO:0000256" key="3">
    <source>
        <dbReference type="ARBA" id="ARBA00022490"/>
    </source>
</evidence>
<organism evidence="14 15">
    <name type="scientific">Paramuricea clavata</name>
    <name type="common">Red gorgonian</name>
    <name type="synonym">Violescent sea-whip</name>
    <dbReference type="NCBI Taxonomy" id="317549"/>
    <lineage>
        <taxon>Eukaryota</taxon>
        <taxon>Metazoa</taxon>
        <taxon>Cnidaria</taxon>
        <taxon>Anthozoa</taxon>
        <taxon>Octocorallia</taxon>
        <taxon>Malacalcyonacea</taxon>
        <taxon>Plexauridae</taxon>
        <taxon>Paramuricea</taxon>
    </lineage>
</organism>
<dbReference type="SUPFAM" id="SSF53448">
    <property type="entry name" value="Nucleotide-diphospho-sugar transferases"/>
    <property type="match status" value="1"/>
</dbReference>
<evidence type="ECO:0000256" key="10">
    <source>
        <dbReference type="ARBA" id="ARBA00038934"/>
    </source>
</evidence>
<evidence type="ECO:0000256" key="12">
    <source>
        <dbReference type="ARBA" id="ARBA00052293"/>
    </source>
</evidence>
<dbReference type="Gene3D" id="3.90.550.10">
    <property type="entry name" value="Spore Coat Polysaccharide Biosynthesis Protein SpsA, Chain A"/>
    <property type="match status" value="1"/>
</dbReference>
<dbReference type="PANTHER" id="PTHR11183">
    <property type="entry name" value="GLYCOGENIN SUBFAMILY MEMBER"/>
    <property type="match status" value="1"/>
</dbReference>
<keyword evidence="15" id="KW-1185">Reference proteome</keyword>
<evidence type="ECO:0000256" key="5">
    <source>
        <dbReference type="ARBA" id="ARBA00022723"/>
    </source>
</evidence>
<comment type="cofactor">
    <cofactor evidence="1">
        <name>Mn(2+)</name>
        <dbReference type="ChEBI" id="CHEBI:29035"/>
    </cofactor>
</comment>
<keyword evidence="4" id="KW-0808">Transferase</keyword>
<gene>
    <name evidence="14" type="ORF">PACLA_8A010811</name>
</gene>
<keyword evidence="6" id="KW-0320">Glycogen biosynthesis</keyword>
<dbReference type="Proteomes" id="UP001152795">
    <property type="component" value="Unassembled WGS sequence"/>
</dbReference>
<dbReference type="InterPro" id="IPR002495">
    <property type="entry name" value="Glyco_trans_8"/>
</dbReference>
<proteinExistence type="inferred from homology"/>
<name>A0A6S7IP40_PARCT</name>
<comment type="caution">
    <text evidence="14">The sequence shown here is derived from an EMBL/GenBank/DDBJ whole genome shotgun (WGS) entry which is preliminary data.</text>
</comment>
<evidence type="ECO:0000256" key="9">
    <source>
        <dbReference type="ARBA" id="ARBA00038162"/>
    </source>
</evidence>
<evidence type="ECO:0000313" key="15">
    <source>
        <dbReference type="Proteomes" id="UP001152795"/>
    </source>
</evidence>
<dbReference type="EC" id="2.4.1.186" evidence="10"/>
<dbReference type="Pfam" id="PF01501">
    <property type="entry name" value="Glyco_transf_8"/>
    <property type="match status" value="2"/>
</dbReference>
<dbReference type="FunFam" id="3.90.550.10:FF:000092">
    <property type="entry name" value="Glycogenin 2"/>
    <property type="match status" value="1"/>
</dbReference>
<accession>A0A6S7IP40</accession>
<dbReference type="GO" id="GO:0046872">
    <property type="term" value="F:metal ion binding"/>
    <property type="evidence" value="ECO:0007669"/>
    <property type="project" value="UniProtKB-KW"/>
</dbReference>
<dbReference type="InterPro" id="IPR029044">
    <property type="entry name" value="Nucleotide-diphossugar_trans"/>
</dbReference>
<keyword evidence="3" id="KW-0963">Cytoplasm</keyword>
<dbReference type="CDD" id="cd02537">
    <property type="entry name" value="GT8_Glycogenin"/>
    <property type="match status" value="1"/>
</dbReference>
<keyword evidence="8" id="KW-0464">Manganese</keyword>
<evidence type="ECO:0000256" key="7">
    <source>
        <dbReference type="ARBA" id="ARBA00023180"/>
    </source>
</evidence>
<comment type="similarity">
    <text evidence="9">Belongs to the glycosyltransferase 8 family. Glycogenin subfamily.</text>
</comment>
<dbReference type="GO" id="GO:0005978">
    <property type="term" value="P:glycogen biosynthetic process"/>
    <property type="evidence" value="ECO:0007669"/>
    <property type="project" value="UniProtKB-KW"/>
</dbReference>
<evidence type="ECO:0000256" key="6">
    <source>
        <dbReference type="ARBA" id="ARBA00023056"/>
    </source>
</evidence>
<evidence type="ECO:0000256" key="4">
    <source>
        <dbReference type="ARBA" id="ARBA00022679"/>
    </source>
</evidence>
<evidence type="ECO:0000256" key="8">
    <source>
        <dbReference type="ARBA" id="ARBA00023211"/>
    </source>
</evidence>
<evidence type="ECO:0000256" key="2">
    <source>
        <dbReference type="ARBA" id="ARBA00004496"/>
    </source>
</evidence>
<keyword evidence="7" id="KW-0325">Glycoprotein</keyword>
<evidence type="ECO:0000256" key="1">
    <source>
        <dbReference type="ARBA" id="ARBA00001936"/>
    </source>
</evidence>
<comment type="catalytic activity">
    <reaction evidence="12">
        <text>L-tyrosyl-[glycogenin] + UDP-alpha-D-glucose = alpha-D-glucosyl-L-tyrosyl-[glycogenin] + UDP + H(+)</text>
        <dbReference type="Rhea" id="RHEA:23360"/>
        <dbReference type="Rhea" id="RHEA-COMP:14604"/>
        <dbReference type="Rhea" id="RHEA-COMP:14605"/>
        <dbReference type="ChEBI" id="CHEBI:15378"/>
        <dbReference type="ChEBI" id="CHEBI:46858"/>
        <dbReference type="ChEBI" id="CHEBI:58223"/>
        <dbReference type="ChEBI" id="CHEBI:58885"/>
        <dbReference type="ChEBI" id="CHEBI:140573"/>
        <dbReference type="EC" id="2.4.1.186"/>
    </reaction>
</comment>
<protein>
    <recommendedName>
        <fullName evidence="10">glycogenin glucosyltransferase</fullName>
        <ecNumber evidence="10">2.4.1.186</ecNumber>
    </recommendedName>
</protein>
<dbReference type="GO" id="GO:0008466">
    <property type="term" value="F:glycogenin glucosyltransferase activity"/>
    <property type="evidence" value="ECO:0007669"/>
    <property type="project" value="UniProtKB-EC"/>
</dbReference>
<keyword evidence="5" id="KW-0479">Metal-binding</keyword>
<sequence length="379" mass="42922">MAGRRLCAWVCDSFISGHVFSPIATCLMLHILFSLQVQISKRQFFVTSLGRENKQAFVSLATNNGYALGALVLGHSLRSVNTNRQLALMITQEVDSQVRQELLGIWDRLIVVDVLDSEDSANLALLQRPDLGITFTKLHAWKLVEYEKCVFLDADTLVLQNVDDLFNRPEISAAPDIGWPDCFNSGVFVFVPSIQTHEALIAHALAVGSFDGGDQGLLNSYFNNWLHLGPEHRLPFVYNLHSNSSYTYSPAFKRFGNDVKIVHFIGRKKPWQYTVNLETGKVIHDHGIISVTSSERFIQQWWDVYNEIAAHRITSHEINQITSNVGNLQFRSFTEESHATAVTSSQDSLGRWRWEYGQIDYGGVDSFENIQRRLDETLS</sequence>
<dbReference type="OrthoDB" id="2014201at2759"/>
<dbReference type="GO" id="GO:0005737">
    <property type="term" value="C:cytoplasm"/>
    <property type="evidence" value="ECO:0007669"/>
    <property type="project" value="UniProtKB-SubCell"/>
</dbReference>
<dbReference type="AlphaFoldDB" id="A0A6S7IP40"/>
<evidence type="ECO:0000256" key="13">
    <source>
        <dbReference type="ARBA" id="ARBA00057883"/>
    </source>
</evidence>
<dbReference type="EMBL" id="CACRXK020010042">
    <property type="protein sequence ID" value="CAB4018520.1"/>
    <property type="molecule type" value="Genomic_DNA"/>
</dbReference>
<evidence type="ECO:0000256" key="11">
    <source>
        <dbReference type="ARBA" id="ARBA00050886"/>
    </source>
</evidence>